<dbReference type="GO" id="GO:0051920">
    <property type="term" value="F:peroxiredoxin activity"/>
    <property type="evidence" value="ECO:0007669"/>
    <property type="project" value="InterPro"/>
</dbReference>
<proteinExistence type="predicted"/>
<comment type="caution">
    <text evidence="3">The sequence shown here is derived from an EMBL/GenBank/DDBJ whole genome shotgun (WGS) entry which is preliminary data.</text>
</comment>
<reference evidence="3 4" key="1">
    <citation type="submission" date="2018-04" db="EMBL/GenBank/DDBJ databases">
        <title>Cupriavidus necator CR12 genome sequencing and assembly.</title>
        <authorList>
            <person name="Ben Fekih I."/>
            <person name="Mazhar H.S."/>
            <person name="Bello S.K."/>
            <person name="Rensing C."/>
        </authorList>
    </citation>
    <scope>NUCLEOTIDE SEQUENCE [LARGE SCALE GENOMIC DNA]</scope>
    <source>
        <strain evidence="3 4">CR12</strain>
    </source>
</reference>
<dbReference type="AlphaFoldDB" id="A0A367PC51"/>
<dbReference type="Proteomes" id="UP000253501">
    <property type="component" value="Unassembled WGS sequence"/>
</dbReference>
<name>A0A367PC51_CUPNE</name>
<dbReference type="RefSeq" id="WP_114135225.1">
    <property type="nucleotide sequence ID" value="NZ_CP068436.1"/>
</dbReference>
<dbReference type="InterPro" id="IPR003779">
    <property type="entry name" value="CMD-like"/>
</dbReference>
<evidence type="ECO:0000256" key="1">
    <source>
        <dbReference type="SAM" id="MobiDB-lite"/>
    </source>
</evidence>
<dbReference type="EMBL" id="QDHA01000093">
    <property type="protein sequence ID" value="RCJ04655.1"/>
    <property type="molecule type" value="Genomic_DNA"/>
</dbReference>
<feature type="compositionally biased region" description="Low complexity" evidence="1">
    <location>
        <begin position="123"/>
        <end position="136"/>
    </location>
</feature>
<protein>
    <submittedName>
        <fullName evidence="3">Carboxymuconolactone decarboxylase family protein</fullName>
    </submittedName>
</protein>
<dbReference type="PANTHER" id="PTHR33930">
    <property type="entry name" value="ALKYL HYDROPEROXIDE REDUCTASE AHPD"/>
    <property type="match status" value="1"/>
</dbReference>
<dbReference type="InterPro" id="IPR029032">
    <property type="entry name" value="AhpD-like"/>
</dbReference>
<evidence type="ECO:0000259" key="2">
    <source>
        <dbReference type="Pfam" id="PF02627"/>
    </source>
</evidence>
<dbReference type="SUPFAM" id="SSF69118">
    <property type="entry name" value="AhpD-like"/>
    <property type="match status" value="1"/>
</dbReference>
<feature type="region of interest" description="Disordered" evidence="1">
    <location>
        <begin position="120"/>
        <end position="143"/>
    </location>
</feature>
<organism evidence="3 4">
    <name type="scientific">Cupriavidus necator</name>
    <name type="common">Alcaligenes eutrophus</name>
    <name type="synonym">Ralstonia eutropha</name>
    <dbReference type="NCBI Taxonomy" id="106590"/>
    <lineage>
        <taxon>Bacteria</taxon>
        <taxon>Pseudomonadati</taxon>
        <taxon>Pseudomonadota</taxon>
        <taxon>Betaproteobacteria</taxon>
        <taxon>Burkholderiales</taxon>
        <taxon>Burkholderiaceae</taxon>
        <taxon>Cupriavidus</taxon>
    </lineage>
</organism>
<dbReference type="Pfam" id="PF02627">
    <property type="entry name" value="CMD"/>
    <property type="match status" value="1"/>
</dbReference>
<dbReference type="Gene3D" id="1.20.1290.10">
    <property type="entry name" value="AhpD-like"/>
    <property type="match status" value="1"/>
</dbReference>
<evidence type="ECO:0000313" key="4">
    <source>
        <dbReference type="Proteomes" id="UP000253501"/>
    </source>
</evidence>
<feature type="domain" description="Carboxymuconolactone decarboxylase-like" evidence="2">
    <location>
        <begin position="30"/>
        <end position="100"/>
    </location>
</feature>
<accession>A0A367PC51</accession>
<sequence length="143" mass="15508">MSPSQTPTCDALRAQGHWNPDWDAMASLAPDWTEQFMRMVSVPLNSPALDARTFELVCIAIDASVTHMFAPGTRRHIRRALDLGVRADEIVAVLQLTATLGLHTMSLAAPLLQQELRERQATAGEPVSSASSVEAACQGAQER</sequence>
<dbReference type="PANTHER" id="PTHR33930:SF2">
    <property type="entry name" value="BLR3452 PROTEIN"/>
    <property type="match status" value="1"/>
</dbReference>
<gene>
    <name evidence="3" type="ORF">DDK22_30845</name>
</gene>
<evidence type="ECO:0000313" key="3">
    <source>
        <dbReference type="EMBL" id="RCJ04655.1"/>
    </source>
</evidence>